<evidence type="ECO:0000313" key="2">
    <source>
        <dbReference type="Proteomes" id="UP001497535"/>
    </source>
</evidence>
<gene>
    <name evidence="1" type="ORF">MENTE1834_LOCUS47827</name>
</gene>
<dbReference type="EMBL" id="CAVMJV010000203">
    <property type="protein sequence ID" value="CAK5124691.1"/>
    <property type="molecule type" value="Genomic_DNA"/>
</dbReference>
<comment type="caution">
    <text evidence="1">The sequence shown here is derived from an EMBL/GenBank/DDBJ whole genome shotgun (WGS) entry which is preliminary data.</text>
</comment>
<keyword evidence="2" id="KW-1185">Reference proteome</keyword>
<sequence length="334" mass="38518">MEKSSKMQSNISRINGHGKISCVDRQFFGKELEEYSANSETRSAPGDLSELPRVWHCHMDLLQQNDILQQPGPSNLDARKISKNRRTFVNDRNLELSCGDSKKQKRKKGHLRGTRSNGFASGPPFPKFTDLQKRRLSRNSETDDYYCDDYPWGAPLNEQQKKQQMALIEHEINEMANETLCGLGQWRPQWLQRFARREWMLILMCWFCLIQAIERRFQFSTSVIGRILQFYEFGYVLFCIPVSYFGGRHSKSTVLGIGLLIMSFGSLIFTLPHFIADPYTSSYQNDAVDRSRCYLNDSIYSNNSLFPTKHESFQDADFEALKACPSPENQVGNG</sequence>
<name>A0ACB1B6J8_MELEN</name>
<evidence type="ECO:0000313" key="1">
    <source>
        <dbReference type="EMBL" id="CAK5124691.1"/>
    </source>
</evidence>
<dbReference type="Proteomes" id="UP001497535">
    <property type="component" value="Unassembled WGS sequence"/>
</dbReference>
<protein>
    <submittedName>
        <fullName evidence="1">Uncharacterized protein</fullName>
    </submittedName>
</protein>
<accession>A0ACB1B6J8</accession>
<reference evidence="1" key="1">
    <citation type="submission" date="2023-11" db="EMBL/GenBank/DDBJ databases">
        <authorList>
            <person name="Poullet M."/>
        </authorList>
    </citation>
    <scope>NUCLEOTIDE SEQUENCE</scope>
    <source>
        <strain evidence="1">E1834</strain>
    </source>
</reference>
<proteinExistence type="predicted"/>
<organism evidence="1 2">
    <name type="scientific">Meloidogyne enterolobii</name>
    <name type="common">Root-knot nematode worm</name>
    <name type="synonym">Meloidogyne mayaguensis</name>
    <dbReference type="NCBI Taxonomy" id="390850"/>
    <lineage>
        <taxon>Eukaryota</taxon>
        <taxon>Metazoa</taxon>
        <taxon>Ecdysozoa</taxon>
        <taxon>Nematoda</taxon>
        <taxon>Chromadorea</taxon>
        <taxon>Rhabditida</taxon>
        <taxon>Tylenchina</taxon>
        <taxon>Tylenchomorpha</taxon>
        <taxon>Tylenchoidea</taxon>
        <taxon>Meloidogynidae</taxon>
        <taxon>Meloidogyninae</taxon>
        <taxon>Meloidogyne</taxon>
    </lineage>
</organism>